<dbReference type="InterPro" id="IPR001343">
    <property type="entry name" value="Hemolysn_Ca-bd"/>
</dbReference>
<feature type="domain" description="SCP" evidence="4">
    <location>
        <begin position="13"/>
        <end position="187"/>
    </location>
</feature>
<dbReference type="PROSITE" id="PS00330">
    <property type="entry name" value="HEMOLYSIN_CALCIUM"/>
    <property type="match status" value="2"/>
</dbReference>
<gene>
    <name evidence="5" type="ORF">SAMN04515678_102351</name>
</gene>
<evidence type="ECO:0000256" key="3">
    <source>
        <dbReference type="SAM" id="MobiDB-lite"/>
    </source>
</evidence>
<dbReference type="InterPro" id="IPR018511">
    <property type="entry name" value="Hemolysin-typ_Ca-bd_CS"/>
</dbReference>
<reference evidence="5 6" key="1">
    <citation type="submission" date="2016-10" db="EMBL/GenBank/DDBJ databases">
        <authorList>
            <person name="Varghese N."/>
            <person name="Submissions S."/>
        </authorList>
    </citation>
    <scope>NUCLEOTIDE SEQUENCE [LARGE SCALE GENOMIC DNA]</scope>
    <source>
        <strain evidence="6">YIM D21,KCTC 23444,ACCC 10710</strain>
    </source>
</reference>
<dbReference type="SUPFAM" id="SSF117074">
    <property type="entry name" value="Hypothetical protein PA1324"/>
    <property type="match status" value="1"/>
</dbReference>
<dbReference type="InterPro" id="IPR050557">
    <property type="entry name" value="RTX_toxin/Mannuronan_C5-epim"/>
</dbReference>
<dbReference type="AlphaFoldDB" id="A0A1I1UHJ3"/>
<keyword evidence="6" id="KW-1185">Reference proteome</keyword>
<dbReference type="RefSeq" id="WP_149754736.1">
    <property type="nucleotide sequence ID" value="NZ_FOMS01000002.1"/>
</dbReference>
<feature type="region of interest" description="Disordered" evidence="3">
    <location>
        <begin position="390"/>
        <end position="409"/>
    </location>
</feature>
<comment type="subcellular location">
    <subcellularLocation>
        <location evidence="1">Secreted</location>
    </subcellularLocation>
</comment>
<dbReference type="PANTHER" id="PTHR38340:SF1">
    <property type="entry name" value="S-LAYER PROTEIN"/>
    <property type="match status" value="1"/>
</dbReference>
<evidence type="ECO:0000256" key="1">
    <source>
        <dbReference type="ARBA" id="ARBA00004613"/>
    </source>
</evidence>
<proteinExistence type="predicted"/>
<dbReference type="SUPFAM" id="SSF55797">
    <property type="entry name" value="PR-1-like"/>
    <property type="match status" value="1"/>
</dbReference>
<dbReference type="InterPro" id="IPR035940">
    <property type="entry name" value="CAP_sf"/>
</dbReference>
<dbReference type="SUPFAM" id="SSF51120">
    <property type="entry name" value="beta-Roll"/>
    <property type="match status" value="2"/>
</dbReference>
<dbReference type="CDD" id="cd05379">
    <property type="entry name" value="CAP_bacterial"/>
    <property type="match status" value="1"/>
</dbReference>
<dbReference type="GO" id="GO:0005509">
    <property type="term" value="F:calcium ion binding"/>
    <property type="evidence" value="ECO:0007669"/>
    <property type="project" value="InterPro"/>
</dbReference>
<evidence type="ECO:0000256" key="2">
    <source>
        <dbReference type="ARBA" id="ARBA00022525"/>
    </source>
</evidence>
<evidence type="ECO:0000313" key="6">
    <source>
        <dbReference type="Proteomes" id="UP000325289"/>
    </source>
</evidence>
<accession>A0A1I1UHJ3</accession>
<dbReference type="Gene3D" id="2.60.40.1120">
    <property type="entry name" value="Carboxypeptidase-like, regulatory domain"/>
    <property type="match status" value="1"/>
</dbReference>
<dbReference type="GO" id="GO:0005576">
    <property type="term" value="C:extracellular region"/>
    <property type="evidence" value="ECO:0007669"/>
    <property type="project" value="UniProtKB-SubCell"/>
</dbReference>
<protein>
    <submittedName>
        <fullName evidence="5">Uncharacterized conserved protein YkwD, contains CAP (CSP/antigen 5/PR1) domain</fullName>
    </submittedName>
</protein>
<dbReference type="EMBL" id="FOMS01000002">
    <property type="protein sequence ID" value="SFD70197.1"/>
    <property type="molecule type" value="Genomic_DNA"/>
</dbReference>
<keyword evidence="2" id="KW-0964">Secreted</keyword>
<dbReference type="InterPro" id="IPR014044">
    <property type="entry name" value="CAP_dom"/>
</dbReference>
<dbReference type="Gene3D" id="3.40.33.10">
    <property type="entry name" value="CAP"/>
    <property type="match status" value="1"/>
</dbReference>
<dbReference type="PANTHER" id="PTHR38340">
    <property type="entry name" value="S-LAYER PROTEIN"/>
    <property type="match status" value="1"/>
</dbReference>
<organism evidence="5 6">
    <name type="scientific">Roseivivax sediminis</name>
    <dbReference type="NCBI Taxonomy" id="936889"/>
    <lineage>
        <taxon>Bacteria</taxon>
        <taxon>Pseudomonadati</taxon>
        <taxon>Pseudomonadota</taxon>
        <taxon>Alphaproteobacteria</taxon>
        <taxon>Rhodobacterales</taxon>
        <taxon>Roseobacteraceae</taxon>
        <taxon>Roseivivax</taxon>
    </lineage>
</organism>
<evidence type="ECO:0000259" key="4">
    <source>
        <dbReference type="Pfam" id="PF00188"/>
    </source>
</evidence>
<dbReference type="Proteomes" id="UP000325289">
    <property type="component" value="Unassembled WGS sequence"/>
</dbReference>
<dbReference type="Gene3D" id="2.150.10.10">
    <property type="entry name" value="Serralysin-like metalloprotease, C-terminal"/>
    <property type="match status" value="3"/>
</dbReference>
<dbReference type="PRINTS" id="PR00313">
    <property type="entry name" value="CABNDNGRPT"/>
</dbReference>
<sequence length="656" mass="66505">MPEPTALEQSLLELINRARTDPGGEFDRLILDAATRTTLDPDATAAIRSREVNMTVLEAQLAALDPVPPLAWNDLLSQAAEVQTDHQIAIDDQGHAGPGGSRAVDRVIAAGYDWTGVSENVYASGRGDAHIHAAFFIDWSRTTETGIQDPPGHRDAIMNDRRVELGISVKPAGDSEEIGPLVVTQVFGNRADYAPQLLGVVIEDADGDDVYDIGEGLGGVTVTAAGAVGEFTTTTRAAGGYQMPLPEGDYTVTFAGGALAAEIVETVTMDAANTKLDGIAEAPAPDVRTVGYAEGRTDAVLSVSFTGGTLTLSGADAAAFVLDGTALRFAATPDFEAPEDTDGDNVYDVEIRGPEVAVDATITVTDVEETPPAPSGVRRIGTEVADILDGTDGDDTLAGRGGNDSLLGRGGDDEIAAADGNDTVIAGAGADNVGGGFGDDSLLGGTGNDTIGAGRGEDFVNGEAGDDIVNGGQGNDTIFGGAGNDTSGAGFNDDIVSGGFGDDSLGGGTGQDVIAAHDGDDAVGGGEGDDSIDGGSGDDFLAGGGRDDTIFGQAGADSINGGAGNDILSGGTGADIFIWNDLISGEADIVTDFEPGLDRLRLTGIDNAPGSGLVGKVAALTPTDTVEGAILSYDGQLILLENVRVADLTLDDFLFI</sequence>
<name>A0A1I1UHJ3_9RHOB</name>
<dbReference type="InterPro" id="IPR011049">
    <property type="entry name" value="Serralysin-like_metalloprot_C"/>
</dbReference>
<dbReference type="Pfam" id="PF00353">
    <property type="entry name" value="HemolysinCabind"/>
    <property type="match status" value="5"/>
</dbReference>
<dbReference type="Pfam" id="PF00188">
    <property type="entry name" value="CAP"/>
    <property type="match status" value="1"/>
</dbReference>
<dbReference type="OrthoDB" id="419320at2"/>
<evidence type="ECO:0000313" key="5">
    <source>
        <dbReference type="EMBL" id="SFD70197.1"/>
    </source>
</evidence>